<organism evidence="2 3">
    <name type="scientific">Zizania palustris</name>
    <name type="common">Northern wild rice</name>
    <dbReference type="NCBI Taxonomy" id="103762"/>
    <lineage>
        <taxon>Eukaryota</taxon>
        <taxon>Viridiplantae</taxon>
        <taxon>Streptophyta</taxon>
        <taxon>Embryophyta</taxon>
        <taxon>Tracheophyta</taxon>
        <taxon>Spermatophyta</taxon>
        <taxon>Magnoliopsida</taxon>
        <taxon>Liliopsida</taxon>
        <taxon>Poales</taxon>
        <taxon>Poaceae</taxon>
        <taxon>BOP clade</taxon>
        <taxon>Oryzoideae</taxon>
        <taxon>Oryzeae</taxon>
        <taxon>Zizaniinae</taxon>
        <taxon>Zizania</taxon>
    </lineage>
</organism>
<feature type="compositionally biased region" description="Low complexity" evidence="1">
    <location>
        <begin position="104"/>
        <end position="114"/>
    </location>
</feature>
<protein>
    <submittedName>
        <fullName evidence="2">Uncharacterized protein</fullName>
    </submittedName>
</protein>
<dbReference type="AlphaFoldDB" id="A0A8J5S9N6"/>
<keyword evidence="3" id="KW-1185">Reference proteome</keyword>
<evidence type="ECO:0000256" key="1">
    <source>
        <dbReference type="SAM" id="MobiDB-lite"/>
    </source>
</evidence>
<proteinExistence type="predicted"/>
<name>A0A8J5S9N6_ZIZPA</name>
<reference evidence="2" key="1">
    <citation type="journal article" date="2021" name="bioRxiv">
        <title>Whole Genome Assembly and Annotation of Northern Wild Rice, Zizania palustris L., Supports a Whole Genome Duplication in the Zizania Genus.</title>
        <authorList>
            <person name="Haas M."/>
            <person name="Kono T."/>
            <person name="Macchietto M."/>
            <person name="Millas R."/>
            <person name="McGilp L."/>
            <person name="Shao M."/>
            <person name="Duquette J."/>
            <person name="Hirsch C.N."/>
            <person name="Kimball J."/>
        </authorList>
    </citation>
    <scope>NUCLEOTIDE SEQUENCE</scope>
    <source>
        <tissue evidence="2">Fresh leaf tissue</tissue>
    </source>
</reference>
<feature type="region of interest" description="Disordered" evidence="1">
    <location>
        <begin position="43"/>
        <end position="77"/>
    </location>
</feature>
<evidence type="ECO:0000313" key="2">
    <source>
        <dbReference type="EMBL" id="KAG8053031.1"/>
    </source>
</evidence>
<gene>
    <name evidence="2" type="ORF">GUJ93_ZPchr0001g30952</name>
</gene>
<dbReference type="Proteomes" id="UP000729402">
    <property type="component" value="Unassembled WGS sequence"/>
</dbReference>
<dbReference type="OrthoDB" id="621202at2759"/>
<feature type="compositionally biased region" description="Basic and acidic residues" evidence="1">
    <location>
        <begin position="240"/>
        <end position="252"/>
    </location>
</feature>
<comment type="caution">
    <text evidence="2">The sequence shown here is derived from an EMBL/GenBank/DDBJ whole genome shotgun (WGS) entry which is preliminary data.</text>
</comment>
<reference evidence="2" key="2">
    <citation type="submission" date="2021-02" db="EMBL/GenBank/DDBJ databases">
        <authorList>
            <person name="Kimball J.A."/>
            <person name="Haas M.W."/>
            <person name="Macchietto M."/>
            <person name="Kono T."/>
            <person name="Duquette J."/>
            <person name="Shao M."/>
        </authorList>
    </citation>
    <scope>NUCLEOTIDE SEQUENCE</scope>
    <source>
        <tissue evidence="2">Fresh leaf tissue</tissue>
    </source>
</reference>
<evidence type="ECO:0000313" key="3">
    <source>
        <dbReference type="Proteomes" id="UP000729402"/>
    </source>
</evidence>
<feature type="region of interest" description="Disordered" evidence="1">
    <location>
        <begin position="97"/>
        <end position="116"/>
    </location>
</feature>
<accession>A0A8J5S9N6</accession>
<dbReference type="EMBL" id="JAAALK010000288">
    <property type="protein sequence ID" value="KAG8053031.1"/>
    <property type="molecule type" value="Genomic_DNA"/>
</dbReference>
<sequence>MTFLIFGQLPIKYLDTAHNKAVGFVEDIHGIIWDPFPYDEMSNEANETLKDPSSDNVIPRSSATSVGMELSNPNEELSSASTSIITAQDSFMDSITTDAHQTESPESNSSEGGNIDINNQFMLPLDTSETEISCTSCSDRNFSSILLEEIFGVDEEIFGVDEEALLCNSGKPSDTCTSEDSTLLGRTVSTEEEVILWNPGKPINLHPPESSACNGAIVLGVPVTNGEEQAALYSTNEPEESAKHDVSNRADDPNVWLTDPAEFVDINLQDDQDWMEAYLSSIPQRKNTSFKKKLMRILANKIRWSKERNVNWAVPVRSQEARNVCYQAVSSSDGLDEDWELL</sequence>
<feature type="compositionally biased region" description="Polar residues" evidence="1">
    <location>
        <begin position="54"/>
        <end position="77"/>
    </location>
</feature>
<feature type="region of interest" description="Disordered" evidence="1">
    <location>
        <begin position="235"/>
        <end position="254"/>
    </location>
</feature>